<comment type="pathway">
    <text evidence="1 12">Metabolic intermediate biosynthesis; 5-phospho-alpha-D-ribose 1-diphosphate biosynthesis; 5-phospho-alpha-D-ribose 1-diphosphate from D-ribose 5-phosphate (route I): step 1/1.</text>
</comment>
<evidence type="ECO:0000256" key="11">
    <source>
        <dbReference type="ARBA" id="ARBA00061444"/>
    </source>
</evidence>
<dbReference type="GO" id="GO:0006164">
    <property type="term" value="P:purine nucleotide biosynthetic process"/>
    <property type="evidence" value="ECO:0007669"/>
    <property type="project" value="TreeGrafter"/>
</dbReference>
<dbReference type="InterPro" id="IPR029099">
    <property type="entry name" value="Pribosyltran_N"/>
</dbReference>
<evidence type="ECO:0000313" key="14">
    <source>
        <dbReference type="EMBL" id="PLS08639.1"/>
    </source>
</evidence>
<keyword evidence="5 12" id="KW-0547">Nucleotide-binding</keyword>
<evidence type="ECO:0000256" key="3">
    <source>
        <dbReference type="ARBA" id="ARBA00022723"/>
    </source>
</evidence>
<comment type="subcellular location">
    <subcellularLocation>
        <location evidence="12">Cytoplasm</location>
    </subcellularLocation>
</comment>
<dbReference type="PANTHER" id="PTHR10210:SF41">
    <property type="entry name" value="RIBOSE-PHOSPHATE PYROPHOSPHOKINASE 1, CHLOROPLASTIC"/>
    <property type="match status" value="1"/>
</dbReference>
<dbReference type="Pfam" id="PF14572">
    <property type="entry name" value="Pribosyl_synth"/>
    <property type="match status" value="1"/>
</dbReference>
<gene>
    <name evidence="12" type="primary">prs</name>
    <name evidence="14" type="ORF">CVD27_03755</name>
</gene>
<keyword evidence="6 12" id="KW-0418">Kinase</keyword>
<feature type="binding site" evidence="12">
    <location>
        <position position="213"/>
    </location>
    <ligand>
        <name>D-ribose 5-phosphate</name>
        <dbReference type="ChEBI" id="CHEBI:78346"/>
    </ligand>
</feature>
<protein>
    <recommendedName>
        <fullName evidence="12">Ribose-phosphate pyrophosphokinase</fullName>
        <shortName evidence="12">RPPK</shortName>
        <ecNumber evidence="12">2.7.6.1</ecNumber>
    </recommendedName>
    <alternativeName>
        <fullName evidence="12">5-phospho-D-ribosyl alpha-1-diphosphate synthase</fullName>
    </alternativeName>
    <alternativeName>
        <fullName evidence="12">Phosphoribosyl diphosphate synthase</fullName>
    </alternativeName>
    <alternativeName>
        <fullName evidence="12">Phosphoribosyl pyrophosphate synthase</fullName>
        <shortName evidence="12">P-Rib-PP synthase</shortName>
        <shortName evidence="12">PRPP synthase</shortName>
        <shortName evidence="12">PRPPase</shortName>
    </alternativeName>
</protein>
<evidence type="ECO:0000256" key="4">
    <source>
        <dbReference type="ARBA" id="ARBA00022727"/>
    </source>
</evidence>
<feature type="binding site" evidence="12">
    <location>
        <begin position="91"/>
        <end position="92"/>
    </location>
    <ligand>
        <name>ATP</name>
        <dbReference type="ChEBI" id="CHEBI:30616"/>
    </ligand>
</feature>
<comment type="caution">
    <text evidence="14">The sequence shown here is derived from an EMBL/GenBank/DDBJ whole genome shotgun (WGS) entry which is preliminary data.</text>
</comment>
<dbReference type="InterPro" id="IPR000836">
    <property type="entry name" value="PRTase_dom"/>
</dbReference>
<accession>A0A2N5HSZ8</accession>
<dbReference type="GO" id="GO:0016301">
    <property type="term" value="F:kinase activity"/>
    <property type="evidence" value="ECO:0007669"/>
    <property type="project" value="UniProtKB-KW"/>
</dbReference>
<keyword evidence="3 12" id="KW-0479">Metal-binding</keyword>
<dbReference type="SUPFAM" id="SSF53271">
    <property type="entry name" value="PRTase-like"/>
    <property type="match status" value="1"/>
</dbReference>
<dbReference type="InterPro" id="IPR005946">
    <property type="entry name" value="Rib-P_diPkinase"/>
</dbReference>
<dbReference type="Pfam" id="PF13793">
    <property type="entry name" value="Pribosyltran_N"/>
    <property type="match status" value="1"/>
</dbReference>
<feature type="binding site" evidence="12">
    <location>
        <position position="125"/>
    </location>
    <ligand>
        <name>Mg(2+)</name>
        <dbReference type="ChEBI" id="CHEBI:18420"/>
    </ligand>
</feature>
<evidence type="ECO:0000256" key="8">
    <source>
        <dbReference type="ARBA" id="ARBA00022842"/>
    </source>
</evidence>
<comment type="function">
    <text evidence="10 12">Involved in the biosynthesis of the central metabolite phospho-alpha-D-ribosyl-1-pyrophosphate (PRPP) via the transfer of pyrophosphoryl group from ATP to 1-hydroxyl of ribose-5-phosphate (Rib-5-P).</text>
</comment>
<reference evidence="14 15" key="1">
    <citation type="submission" date="2017-11" db="EMBL/GenBank/DDBJ databases">
        <title>Comparitive Functional Genomics of Dry Heat Resistant strains isolated from the Viking Spacecraft.</title>
        <authorList>
            <person name="Seuylemezian A."/>
            <person name="Cooper K."/>
            <person name="Vaishampayan P."/>
        </authorList>
    </citation>
    <scope>NUCLEOTIDE SEQUENCE [LARGE SCALE GENOMIC DNA]</scope>
    <source>
        <strain evidence="14 15">V32-6</strain>
    </source>
</reference>
<dbReference type="FunFam" id="3.40.50.2020:FF:000002">
    <property type="entry name" value="Ribose-phosphate pyrophosphokinase"/>
    <property type="match status" value="1"/>
</dbReference>
<dbReference type="HAMAP" id="MF_00583_B">
    <property type="entry name" value="RibP_PPkinase_B"/>
    <property type="match status" value="1"/>
</dbReference>
<evidence type="ECO:0000256" key="6">
    <source>
        <dbReference type="ARBA" id="ARBA00022777"/>
    </source>
</evidence>
<proteinExistence type="inferred from homology"/>
<keyword evidence="4 12" id="KW-0545">Nucleotide biosynthesis</keyword>
<dbReference type="FunFam" id="3.40.50.2020:FF:000001">
    <property type="entry name" value="Ribose-phosphate pyrophosphokinase"/>
    <property type="match status" value="1"/>
</dbReference>
<name>A0A2N5HSZ8_9BACI</name>
<dbReference type="PROSITE" id="PS00114">
    <property type="entry name" value="PRPP_SYNTHASE"/>
    <property type="match status" value="1"/>
</dbReference>
<dbReference type="Proteomes" id="UP000234950">
    <property type="component" value="Unassembled WGS sequence"/>
</dbReference>
<dbReference type="InterPro" id="IPR000842">
    <property type="entry name" value="PRib_PP_synth_CS"/>
</dbReference>
<dbReference type="OrthoDB" id="9777067at2"/>
<dbReference type="GO" id="GO:0006015">
    <property type="term" value="P:5-phosphoribose 1-diphosphate biosynthetic process"/>
    <property type="evidence" value="ECO:0007669"/>
    <property type="project" value="UniProtKB-UniRule"/>
</dbReference>
<dbReference type="GO" id="GO:0009156">
    <property type="term" value="P:ribonucleoside monophosphate biosynthetic process"/>
    <property type="evidence" value="ECO:0007669"/>
    <property type="project" value="InterPro"/>
</dbReference>
<evidence type="ECO:0000313" key="15">
    <source>
        <dbReference type="Proteomes" id="UP000234950"/>
    </source>
</evidence>
<comment type="caution">
    <text evidence="12">Lacks conserved residue(s) required for the propagation of feature annotation.</text>
</comment>
<keyword evidence="2 12" id="KW-0808">Transferase</keyword>
<dbReference type="GO" id="GO:0005524">
    <property type="term" value="F:ATP binding"/>
    <property type="evidence" value="ECO:0007669"/>
    <property type="project" value="UniProtKB-KW"/>
</dbReference>
<comment type="cofactor">
    <cofactor evidence="12">
        <name>Mg(2+)</name>
        <dbReference type="ChEBI" id="CHEBI:18420"/>
    </cofactor>
    <text evidence="12">Binds 1 Mg(2+) ion per subunit.</text>
</comment>
<dbReference type="NCBIfam" id="NF002320">
    <property type="entry name" value="PRK01259.1"/>
    <property type="match status" value="1"/>
</dbReference>
<dbReference type="CDD" id="cd06223">
    <property type="entry name" value="PRTases_typeI"/>
    <property type="match status" value="1"/>
</dbReference>
<keyword evidence="12" id="KW-0963">Cytoplasm</keyword>
<dbReference type="InterPro" id="IPR029057">
    <property type="entry name" value="PRTase-like"/>
</dbReference>
<evidence type="ECO:0000256" key="2">
    <source>
        <dbReference type="ARBA" id="ARBA00022679"/>
    </source>
</evidence>
<evidence type="ECO:0000256" key="7">
    <source>
        <dbReference type="ARBA" id="ARBA00022840"/>
    </source>
</evidence>
<feature type="binding site" evidence="12">
    <location>
        <begin position="217"/>
        <end position="221"/>
    </location>
    <ligand>
        <name>D-ribose 5-phosphate</name>
        <dbReference type="ChEBI" id="CHEBI:78346"/>
    </ligand>
</feature>
<dbReference type="AlphaFoldDB" id="A0A2N5HSZ8"/>
<dbReference type="EMBL" id="PGVE01000017">
    <property type="protein sequence ID" value="PLS08639.1"/>
    <property type="molecule type" value="Genomic_DNA"/>
</dbReference>
<dbReference type="EC" id="2.7.6.1" evidence="12"/>
<comment type="similarity">
    <text evidence="11 12">Belongs to the ribose-phosphate pyrophosphokinase family. Class I subfamily.</text>
</comment>
<evidence type="ECO:0000259" key="13">
    <source>
        <dbReference type="Pfam" id="PF13793"/>
    </source>
</evidence>
<dbReference type="SMART" id="SM01400">
    <property type="entry name" value="Pribosyltran_N"/>
    <property type="match status" value="1"/>
</dbReference>
<dbReference type="InterPro" id="IPR037515">
    <property type="entry name" value="Rib-P_diPkinase_bac"/>
</dbReference>
<dbReference type="UniPathway" id="UPA00087">
    <property type="reaction ID" value="UER00172"/>
</dbReference>
<feature type="active site" evidence="12">
    <location>
        <position position="187"/>
    </location>
</feature>
<evidence type="ECO:0000256" key="1">
    <source>
        <dbReference type="ARBA" id="ARBA00004996"/>
    </source>
</evidence>
<dbReference type="GO" id="GO:0005737">
    <property type="term" value="C:cytoplasm"/>
    <property type="evidence" value="ECO:0007669"/>
    <property type="project" value="UniProtKB-SubCell"/>
</dbReference>
<keyword evidence="7 12" id="KW-0067">ATP-binding</keyword>
<evidence type="ECO:0000256" key="5">
    <source>
        <dbReference type="ARBA" id="ARBA00022741"/>
    </source>
</evidence>
<dbReference type="GO" id="GO:0004749">
    <property type="term" value="F:ribose phosphate diphosphokinase activity"/>
    <property type="evidence" value="ECO:0007669"/>
    <property type="project" value="UniProtKB-UniRule"/>
</dbReference>
<feature type="domain" description="Ribose-phosphate pyrophosphokinase N-terminal" evidence="13">
    <location>
        <begin position="1"/>
        <end position="115"/>
    </location>
</feature>
<keyword evidence="15" id="KW-1185">Reference proteome</keyword>
<dbReference type="PANTHER" id="PTHR10210">
    <property type="entry name" value="RIBOSE-PHOSPHATE DIPHOSPHOKINASE FAMILY MEMBER"/>
    <property type="match status" value="1"/>
</dbReference>
<evidence type="ECO:0000256" key="12">
    <source>
        <dbReference type="HAMAP-Rule" id="MF_00583"/>
    </source>
</evidence>
<organism evidence="14 15">
    <name type="scientific">Neobacillus cucumis</name>
    <dbReference type="NCBI Taxonomy" id="1740721"/>
    <lineage>
        <taxon>Bacteria</taxon>
        <taxon>Bacillati</taxon>
        <taxon>Bacillota</taxon>
        <taxon>Bacilli</taxon>
        <taxon>Bacillales</taxon>
        <taxon>Bacillaceae</taxon>
        <taxon>Neobacillus</taxon>
    </lineage>
</organism>
<evidence type="ECO:0000256" key="10">
    <source>
        <dbReference type="ARBA" id="ARBA00054914"/>
    </source>
</evidence>
<dbReference type="GO" id="GO:0002189">
    <property type="term" value="C:ribose phosphate diphosphokinase complex"/>
    <property type="evidence" value="ECO:0007669"/>
    <property type="project" value="TreeGrafter"/>
</dbReference>
<dbReference type="GO" id="GO:0000287">
    <property type="term" value="F:magnesium ion binding"/>
    <property type="evidence" value="ECO:0007669"/>
    <property type="project" value="UniProtKB-UniRule"/>
</dbReference>
<comment type="subunit">
    <text evidence="12">Homohexamer.</text>
</comment>
<comment type="catalytic activity">
    <reaction evidence="9 12">
        <text>D-ribose 5-phosphate + ATP = 5-phospho-alpha-D-ribose 1-diphosphate + AMP + H(+)</text>
        <dbReference type="Rhea" id="RHEA:15609"/>
        <dbReference type="ChEBI" id="CHEBI:15378"/>
        <dbReference type="ChEBI" id="CHEBI:30616"/>
        <dbReference type="ChEBI" id="CHEBI:58017"/>
        <dbReference type="ChEBI" id="CHEBI:78346"/>
        <dbReference type="ChEBI" id="CHEBI:456215"/>
        <dbReference type="EC" id="2.7.6.1"/>
    </reaction>
</comment>
<dbReference type="NCBIfam" id="TIGR01251">
    <property type="entry name" value="ribP_PPkin"/>
    <property type="match status" value="1"/>
</dbReference>
<feature type="binding site" evidence="12">
    <location>
        <begin position="32"/>
        <end position="34"/>
    </location>
    <ligand>
        <name>ATP</name>
        <dbReference type="ChEBI" id="CHEBI:30616"/>
    </ligand>
</feature>
<keyword evidence="8 12" id="KW-0460">Magnesium</keyword>
<evidence type="ECO:0000256" key="9">
    <source>
        <dbReference type="ARBA" id="ARBA00049535"/>
    </source>
</evidence>
<dbReference type="Gene3D" id="3.40.50.2020">
    <property type="match status" value="2"/>
</dbReference>
<sequence>MFSLNSNRELAEEMAKLLGCELGKSSVKQFSDGEIQINIEESVRGSDVFVVQSTSQPINDNIMELLVMVDALKRASAGKINVVIPYYGYARQDRTARPREPITAKLVARLLETTGSTRVLTMDLHAPQVQGFFDIPVDHLIANPILGNYFEEKGLEDVVVVAPHNGAVIRARKLASILNAPIALIDKRQADSGESEIMNVIGNIEGKNAILVDDLINTGGTITLAANALLERGAKTIYACCTHPVFSADAISKIESSPIKELVVTNTIEMPEEQRINKITTLSVAPLLVEAIDRIHNEKAVSPLFE</sequence>
<dbReference type="NCBIfam" id="NF002618">
    <property type="entry name" value="PRK02269.1"/>
    <property type="match status" value="1"/>
</dbReference>